<dbReference type="SUPFAM" id="SSF51905">
    <property type="entry name" value="FAD/NAD(P)-binding domain"/>
    <property type="match status" value="1"/>
</dbReference>
<keyword evidence="4 6" id="KW-0521">NADP</keyword>
<keyword evidence="2 6" id="KW-0285">Flavoprotein</keyword>
<dbReference type="PANTHER" id="PTHR48105">
    <property type="entry name" value="THIOREDOXIN REDUCTASE 1-RELATED-RELATED"/>
    <property type="match status" value="1"/>
</dbReference>
<dbReference type="EC" id="1.18.1.2" evidence="6"/>
<comment type="caution">
    <text evidence="8">The sequence shown here is derived from an EMBL/GenBank/DDBJ whole genome shotgun (WGS) entry which is preliminary data.</text>
</comment>
<keyword evidence="9" id="KW-1185">Reference proteome</keyword>
<evidence type="ECO:0000259" key="7">
    <source>
        <dbReference type="Pfam" id="PF07992"/>
    </source>
</evidence>
<evidence type="ECO:0000256" key="3">
    <source>
        <dbReference type="ARBA" id="ARBA00022827"/>
    </source>
</evidence>
<feature type="binding site" evidence="6">
    <location>
        <position position="90"/>
    </location>
    <ligand>
        <name>FAD</name>
        <dbReference type="ChEBI" id="CHEBI:57692"/>
    </ligand>
</feature>
<comment type="catalytic activity">
    <reaction evidence="6">
        <text>2 reduced [2Fe-2S]-[ferredoxin] + NADP(+) + H(+) = 2 oxidized [2Fe-2S]-[ferredoxin] + NADPH</text>
        <dbReference type="Rhea" id="RHEA:20125"/>
        <dbReference type="Rhea" id="RHEA-COMP:10000"/>
        <dbReference type="Rhea" id="RHEA-COMP:10001"/>
        <dbReference type="ChEBI" id="CHEBI:15378"/>
        <dbReference type="ChEBI" id="CHEBI:33737"/>
        <dbReference type="ChEBI" id="CHEBI:33738"/>
        <dbReference type="ChEBI" id="CHEBI:57783"/>
        <dbReference type="ChEBI" id="CHEBI:58349"/>
        <dbReference type="EC" id="1.18.1.2"/>
    </reaction>
</comment>
<protein>
    <recommendedName>
        <fullName evidence="6">Ferredoxin--NADP reductase</fullName>
        <shortName evidence="6">FNR</shortName>
        <shortName evidence="6">Fd-NADP(+) reductase</shortName>
        <ecNumber evidence="6">1.18.1.2</ecNumber>
    </recommendedName>
</protein>
<dbReference type="GO" id="GO:0004324">
    <property type="term" value="F:ferredoxin-NADP+ reductase activity"/>
    <property type="evidence" value="ECO:0007669"/>
    <property type="project" value="UniProtKB-UniRule"/>
</dbReference>
<dbReference type="RefSeq" id="WP_181556080.1">
    <property type="nucleotide sequence ID" value="NZ_JACDUT010000005.1"/>
</dbReference>
<comment type="similarity">
    <text evidence="6">Belongs to the ferredoxin--NADP reductase type 2 family.</text>
</comment>
<evidence type="ECO:0000256" key="6">
    <source>
        <dbReference type="HAMAP-Rule" id="MF_01685"/>
    </source>
</evidence>
<dbReference type="HAMAP" id="MF_01685">
    <property type="entry name" value="FENR2"/>
    <property type="match status" value="1"/>
</dbReference>
<dbReference type="InterPro" id="IPR022890">
    <property type="entry name" value="Fd--NADP_Rdtase_type_2"/>
</dbReference>
<evidence type="ECO:0000256" key="2">
    <source>
        <dbReference type="ARBA" id="ARBA00022630"/>
    </source>
</evidence>
<dbReference type="InterPro" id="IPR036188">
    <property type="entry name" value="FAD/NAD-bd_sf"/>
</dbReference>
<dbReference type="AlphaFoldDB" id="A0A7V9Z742"/>
<dbReference type="InterPro" id="IPR023753">
    <property type="entry name" value="FAD/NAD-binding_dom"/>
</dbReference>
<evidence type="ECO:0000256" key="4">
    <source>
        <dbReference type="ARBA" id="ARBA00022857"/>
    </source>
</evidence>
<dbReference type="Proteomes" id="UP000523087">
    <property type="component" value="Unassembled WGS sequence"/>
</dbReference>
<feature type="binding site" evidence="6">
    <location>
        <position position="328"/>
    </location>
    <ligand>
        <name>FAD</name>
        <dbReference type="ChEBI" id="CHEBI:57692"/>
    </ligand>
</feature>
<evidence type="ECO:0000313" key="8">
    <source>
        <dbReference type="EMBL" id="MBA2875254.1"/>
    </source>
</evidence>
<feature type="binding site" evidence="6">
    <location>
        <position position="37"/>
    </location>
    <ligand>
        <name>FAD</name>
        <dbReference type="ChEBI" id="CHEBI:57692"/>
    </ligand>
</feature>
<dbReference type="Pfam" id="PF07992">
    <property type="entry name" value="Pyr_redox_2"/>
    <property type="match status" value="1"/>
</dbReference>
<evidence type="ECO:0000313" key="9">
    <source>
        <dbReference type="Proteomes" id="UP000523087"/>
    </source>
</evidence>
<reference evidence="8 9" key="1">
    <citation type="submission" date="2020-07" db="EMBL/GenBank/DDBJ databases">
        <title>Genomic Encyclopedia of Type Strains, Phase IV (KMG-IV): sequencing the most valuable type-strain genomes for metagenomic binning, comparative biology and taxonomic classification.</title>
        <authorList>
            <person name="Goeker M."/>
        </authorList>
    </citation>
    <scope>NUCLEOTIDE SEQUENCE [LARGE SCALE GENOMIC DNA]</scope>
    <source>
        <strain evidence="8 9">DSM 15730</strain>
    </source>
</reference>
<keyword evidence="5 6" id="KW-0560">Oxidoreductase</keyword>
<accession>A0A7V9Z742</accession>
<dbReference type="InterPro" id="IPR050097">
    <property type="entry name" value="Ferredoxin-NADP_redctase_2"/>
</dbReference>
<feature type="binding site" evidence="6">
    <location>
        <position position="50"/>
    </location>
    <ligand>
        <name>FAD</name>
        <dbReference type="ChEBI" id="CHEBI:57692"/>
    </ligand>
</feature>
<evidence type="ECO:0000256" key="5">
    <source>
        <dbReference type="ARBA" id="ARBA00023002"/>
    </source>
</evidence>
<dbReference type="GO" id="GO:0050661">
    <property type="term" value="F:NADP binding"/>
    <property type="evidence" value="ECO:0007669"/>
    <property type="project" value="UniProtKB-UniRule"/>
</dbReference>
<dbReference type="GO" id="GO:0050660">
    <property type="term" value="F:flavin adenine dinucleotide binding"/>
    <property type="evidence" value="ECO:0007669"/>
    <property type="project" value="UniProtKB-UniRule"/>
</dbReference>
<sequence length="336" mass="37129">MERNLELYDVTIVGGGPVGLFAAFYSGLRELKTKVIESLPELGGKVRGFFPEKIIRDIGGIPEITGEQLIQNLERQAKTFAPTIVLGQRIAYMERQKDGTFLLTSTNGEQHHTRTVILAIGHGTWEVQKLEIDGADQYEGHTLHYKVGSLEHFRGKRVLISGGGNTALDWAHQLEPIAEKVTIVHRREEFSGLESSVTNMKRSSVELLTPYVVKQLYGQGTLLEKVLIEHVGTGETVELPVDELIVSHGFHIDLGPIKDWGLDMMEGRIVVNGKMETNIPGIFAAGDIVYYPNKLTLIAGGFMEGPTAVNSVKMYLEPNAQPMAMVSTHHQAFVTN</sequence>
<gene>
    <name evidence="8" type="ORF">HNR31_002027</name>
</gene>
<evidence type="ECO:0000256" key="1">
    <source>
        <dbReference type="ARBA" id="ARBA00011738"/>
    </source>
</evidence>
<dbReference type="EMBL" id="JACDUT010000005">
    <property type="protein sequence ID" value="MBA2875254.1"/>
    <property type="molecule type" value="Genomic_DNA"/>
</dbReference>
<dbReference type="PRINTS" id="PR00469">
    <property type="entry name" value="PNDRDTASEII"/>
</dbReference>
<proteinExistence type="inferred from homology"/>
<dbReference type="PRINTS" id="PR00368">
    <property type="entry name" value="FADPNR"/>
</dbReference>
<keyword evidence="3 6" id="KW-0274">FAD</keyword>
<comment type="caution">
    <text evidence="6">Lacks conserved residue(s) required for the propagation of feature annotation.</text>
</comment>
<dbReference type="Gene3D" id="3.50.50.60">
    <property type="entry name" value="FAD/NAD(P)-binding domain"/>
    <property type="match status" value="2"/>
</dbReference>
<name>A0A7V9Z742_9BACL</name>
<organism evidence="8 9">
    <name type="scientific">Thermaerobacillus caldiproteolyticus</name>
    <dbReference type="NCBI Taxonomy" id="247480"/>
    <lineage>
        <taxon>Bacteria</taxon>
        <taxon>Bacillati</taxon>
        <taxon>Bacillota</taxon>
        <taxon>Bacilli</taxon>
        <taxon>Bacillales</taxon>
        <taxon>Anoxybacillaceae</taxon>
        <taxon>Thermaerobacillus</taxon>
    </lineage>
</organism>
<comment type="cofactor">
    <cofactor evidence="6">
        <name>FAD</name>
        <dbReference type="ChEBI" id="CHEBI:57692"/>
    </cofactor>
    <text evidence="6">Binds 1 FAD per subunit.</text>
</comment>
<comment type="subunit">
    <text evidence="1 6">Homodimer.</text>
</comment>
<feature type="domain" description="FAD/NAD(P)-binding" evidence="7">
    <location>
        <begin position="8"/>
        <end position="299"/>
    </location>
</feature>
<feature type="binding site" evidence="6">
    <location>
        <position position="45"/>
    </location>
    <ligand>
        <name>FAD</name>
        <dbReference type="ChEBI" id="CHEBI:57692"/>
    </ligand>
</feature>
<feature type="binding site" evidence="6">
    <location>
        <position position="287"/>
    </location>
    <ligand>
        <name>FAD</name>
        <dbReference type="ChEBI" id="CHEBI:57692"/>
    </ligand>
</feature>